<dbReference type="Gene3D" id="3.40.50.620">
    <property type="entry name" value="HUPs"/>
    <property type="match status" value="1"/>
</dbReference>
<dbReference type="PANTHER" id="PTHR22749">
    <property type="entry name" value="RIBOFLAVIN KINASE/FMN ADENYLYLTRANSFERASE"/>
    <property type="match status" value="1"/>
</dbReference>
<feature type="domain" description="Riboflavin kinase" evidence="15">
    <location>
        <begin position="180"/>
        <end position="305"/>
    </location>
</feature>
<dbReference type="Pfam" id="PF06574">
    <property type="entry name" value="FAD_syn"/>
    <property type="match status" value="1"/>
</dbReference>
<evidence type="ECO:0000256" key="12">
    <source>
        <dbReference type="ARBA" id="ARBA00047880"/>
    </source>
</evidence>
<evidence type="ECO:0000256" key="3">
    <source>
        <dbReference type="ARBA" id="ARBA00022630"/>
    </source>
</evidence>
<dbReference type="SUPFAM" id="SSF52374">
    <property type="entry name" value="Nucleotidylyl transferase"/>
    <property type="match status" value="1"/>
</dbReference>
<dbReference type="PANTHER" id="PTHR22749:SF6">
    <property type="entry name" value="RIBOFLAVIN KINASE"/>
    <property type="match status" value="1"/>
</dbReference>
<comment type="pathway">
    <text evidence="1 14">Cofactor biosynthesis; FAD biosynthesis; FAD from FMN: step 1/1.</text>
</comment>
<evidence type="ECO:0000256" key="4">
    <source>
        <dbReference type="ARBA" id="ARBA00022643"/>
    </source>
</evidence>
<evidence type="ECO:0000256" key="2">
    <source>
        <dbReference type="ARBA" id="ARBA00005201"/>
    </source>
</evidence>
<dbReference type="GO" id="GO:0008531">
    <property type="term" value="F:riboflavin kinase activity"/>
    <property type="evidence" value="ECO:0007669"/>
    <property type="project" value="UniProtKB-UniRule"/>
</dbReference>
<dbReference type="SMART" id="SM00904">
    <property type="entry name" value="Flavokinase"/>
    <property type="match status" value="1"/>
</dbReference>
<keyword evidence="8 14" id="KW-0418">Kinase</keyword>
<dbReference type="Pfam" id="PF01687">
    <property type="entry name" value="Flavokinase"/>
    <property type="match status" value="1"/>
</dbReference>
<reference evidence="16" key="1">
    <citation type="journal article" date="2021" name="PeerJ">
        <title>Extensive microbial diversity within the chicken gut microbiome revealed by metagenomics and culture.</title>
        <authorList>
            <person name="Gilroy R."/>
            <person name="Ravi A."/>
            <person name="Getino M."/>
            <person name="Pursley I."/>
            <person name="Horton D.L."/>
            <person name="Alikhan N.F."/>
            <person name="Baker D."/>
            <person name="Gharbi K."/>
            <person name="Hall N."/>
            <person name="Watson M."/>
            <person name="Adriaenssens E.M."/>
            <person name="Foster-Nyarko E."/>
            <person name="Jarju S."/>
            <person name="Secka A."/>
            <person name="Antonio M."/>
            <person name="Oren A."/>
            <person name="Chaudhuri R.R."/>
            <person name="La Ragione R."/>
            <person name="Hildebrand F."/>
            <person name="Pallen M.J."/>
        </authorList>
    </citation>
    <scope>NUCLEOTIDE SEQUENCE</scope>
    <source>
        <strain evidence="16">ChiSjej5B23-16112</strain>
    </source>
</reference>
<dbReference type="GO" id="GO:0003919">
    <property type="term" value="F:FMN adenylyltransferase activity"/>
    <property type="evidence" value="ECO:0007669"/>
    <property type="project" value="UniProtKB-UniRule"/>
</dbReference>
<dbReference type="InterPro" id="IPR023465">
    <property type="entry name" value="Riboflavin_kinase_dom_sf"/>
</dbReference>
<keyword evidence="3 14" id="KW-0285">Flavoprotein</keyword>
<dbReference type="InterPro" id="IPR023468">
    <property type="entry name" value="Riboflavin_kinase"/>
</dbReference>
<dbReference type="InterPro" id="IPR015864">
    <property type="entry name" value="FAD_synthase"/>
</dbReference>
<keyword evidence="10 14" id="KW-0067">ATP-binding</keyword>
<dbReference type="Proteomes" id="UP000769156">
    <property type="component" value="Unassembled WGS sequence"/>
</dbReference>
<keyword evidence="6 14" id="KW-0548">Nucleotidyltransferase</keyword>
<organism evidence="16 17">
    <name type="scientific">Lachnoclostridium phocaeense</name>
    <dbReference type="NCBI Taxonomy" id="1871021"/>
    <lineage>
        <taxon>Bacteria</taxon>
        <taxon>Bacillati</taxon>
        <taxon>Bacillota</taxon>
        <taxon>Clostridia</taxon>
        <taxon>Lachnospirales</taxon>
        <taxon>Lachnospiraceae</taxon>
    </lineage>
</organism>
<evidence type="ECO:0000256" key="6">
    <source>
        <dbReference type="ARBA" id="ARBA00022695"/>
    </source>
</evidence>
<sequence>MQYINGLEAFSGTGRSAVTLGKFDGLHRGHQKLVERVTEYSRMDGINSIVCSFDMEPLYRRLERPYQVLMTKAERQMHLEDQVDYLVDCPFTETFSQMSAEDFIRDVLAGLFHADYVVVGTDFHFGHQKRGDIHMLAAYQDQYNYQLEVVDKERYEGREISSTFVKEALAAGKMDLVETLLGYPYGVEGTVEHGKKLGRTLGFPTFNVEPPKEKLLPPNGVYLEQVEVDGKWYNAIGNLGVKPTVTDNGRMLIESYLLDYSDNAYGKQVKIRFKSFRRPEQKFRDVAEMKRHVEQDIACGREFFARLK</sequence>
<keyword evidence="11" id="KW-0511">Multifunctional enzyme</keyword>
<evidence type="ECO:0000256" key="10">
    <source>
        <dbReference type="ARBA" id="ARBA00022840"/>
    </source>
</evidence>
<dbReference type="InterPro" id="IPR014729">
    <property type="entry name" value="Rossmann-like_a/b/a_fold"/>
</dbReference>
<evidence type="ECO:0000256" key="9">
    <source>
        <dbReference type="ARBA" id="ARBA00022827"/>
    </source>
</evidence>
<dbReference type="GO" id="GO:0009398">
    <property type="term" value="P:FMN biosynthetic process"/>
    <property type="evidence" value="ECO:0007669"/>
    <property type="project" value="UniProtKB-UniRule"/>
</dbReference>
<evidence type="ECO:0000256" key="7">
    <source>
        <dbReference type="ARBA" id="ARBA00022741"/>
    </source>
</evidence>
<dbReference type="EC" id="2.7.1.26" evidence="14"/>
<dbReference type="EMBL" id="DYVY01000102">
    <property type="protein sequence ID" value="HJF94409.1"/>
    <property type="molecule type" value="Genomic_DNA"/>
</dbReference>
<dbReference type="NCBIfam" id="NF004162">
    <property type="entry name" value="PRK05627.1-5"/>
    <property type="match status" value="1"/>
</dbReference>
<accession>A0A921I1U4</accession>
<evidence type="ECO:0000313" key="17">
    <source>
        <dbReference type="Proteomes" id="UP000769156"/>
    </source>
</evidence>
<comment type="similarity">
    <text evidence="14">Belongs to the ribF family.</text>
</comment>
<dbReference type="PIRSF" id="PIRSF004491">
    <property type="entry name" value="FAD_Synth"/>
    <property type="match status" value="1"/>
</dbReference>
<evidence type="ECO:0000313" key="16">
    <source>
        <dbReference type="EMBL" id="HJF94409.1"/>
    </source>
</evidence>
<dbReference type="InterPro" id="IPR015865">
    <property type="entry name" value="Riboflavin_kinase_bac/euk"/>
</dbReference>
<proteinExistence type="inferred from homology"/>
<keyword evidence="4 14" id="KW-0288">FMN</keyword>
<reference evidence="16" key="2">
    <citation type="submission" date="2021-09" db="EMBL/GenBank/DDBJ databases">
        <authorList>
            <person name="Gilroy R."/>
        </authorList>
    </citation>
    <scope>NUCLEOTIDE SEQUENCE</scope>
    <source>
        <strain evidence="16">ChiSjej5B23-16112</strain>
    </source>
</reference>
<comment type="pathway">
    <text evidence="2 14">Cofactor biosynthesis; FMN biosynthesis; FMN from riboflavin (ATP route): step 1/1.</text>
</comment>
<dbReference type="GO" id="GO:0009231">
    <property type="term" value="P:riboflavin biosynthetic process"/>
    <property type="evidence" value="ECO:0007669"/>
    <property type="project" value="InterPro"/>
</dbReference>
<comment type="catalytic activity">
    <reaction evidence="13 14">
        <text>FMN + ATP + H(+) = FAD + diphosphate</text>
        <dbReference type="Rhea" id="RHEA:17237"/>
        <dbReference type="ChEBI" id="CHEBI:15378"/>
        <dbReference type="ChEBI" id="CHEBI:30616"/>
        <dbReference type="ChEBI" id="CHEBI:33019"/>
        <dbReference type="ChEBI" id="CHEBI:57692"/>
        <dbReference type="ChEBI" id="CHEBI:58210"/>
        <dbReference type="EC" id="2.7.7.2"/>
    </reaction>
</comment>
<protein>
    <recommendedName>
        <fullName evidence="14">Riboflavin biosynthesis protein</fullName>
    </recommendedName>
    <domain>
        <recommendedName>
            <fullName evidence="14">Riboflavin kinase</fullName>
            <ecNumber evidence="14">2.7.1.26</ecNumber>
        </recommendedName>
        <alternativeName>
            <fullName evidence="14">Flavokinase</fullName>
        </alternativeName>
    </domain>
    <domain>
        <recommendedName>
            <fullName evidence="14">FMN adenylyltransferase</fullName>
            <ecNumber evidence="14">2.7.7.2</ecNumber>
        </recommendedName>
        <alternativeName>
            <fullName evidence="14">FAD pyrophosphorylase</fullName>
        </alternativeName>
        <alternativeName>
            <fullName evidence="14">FAD synthase</fullName>
        </alternativeName>
    </domain>
</protein>
<keyword evidence="7 14" id="KW-0547">Nucleotide-binding</keyword>
<evidence type="ECO:0000259" key="15">
    <source>
        <dbReference type="SMART" id="SM00904"/>
    </source>
</evidence>
<evidence type="ECO:0000256" key="5">
    <source>
        <dbReference type="ARBA" id="ARBA00022679"/>
    </source>
</evidence>
<evidence type="ECO:0000256" key="11">
    <source>
        <dbReference type="ARBA" id="ARBA00023268"/>
    </source>
</evidence>
<evidence type="ECO:0000256" key="14">
    <source>
        <dbReference type="PIRNR" id="PIRNR004491"/>
    </source>
</evidence>
<comment type="catalytic activity">
    <reaction evidence="12 14">
        <text>riboflavin + ATP = FMN + ADP + H(+)</text>
        <dbReference type="Rhea" id="RHEA:14357"/>
        <dbReference type="ChEBI" id="CHEBI:15378"/>
        <dbReference type="ChEBI" id="CHEBI:30616"/>
        <dbReference type="ChEBI" id="CHEBI:57986"/>
        <dbReference type="ChEBI" id="CHEBI:58210"/>
        <dbReference type="ChEBI" id="CHEBI:456216"/>
        <dbReference type="EC" id="2.7.1.26"/>
    </reaction>
</comment>
<gene>
    <name evidence="16" type="ORF">K8V82_06410</name>
</gene>
<name>A0A921I1U4_9FIRM</name>
<dbReference type="InterPro" id="IPR002606">
    <property type="entry name" value="Riboflavin_kinase_bac"/>
</dbReference>
<dbReference type="CDD" id="cd02064">
    <property type="entry name" value="FAD_synthetase_N"/>
    <property type="match status" value="1"/>
</dbReference>
<dbReference type="GO" id="GO:0006747">
    <property type="term" value="P:FAD biosynthetic process"/>
    <property type="evidence" value="ECO:0007669"/>
    <property type="project" value="UniProtKB-UniRule"/>
</dbReference>
<evidence type="ECO:0000256" key="8">
    <source>
        <dbReference type="ARBA" id="ARBA00022777"/>
    </source>
</evidence>
<dbReference type="NCBIfam" id="TIGR00083">
    <property type="entry name" value="ribF"/>
    <property type="match status" value="1"/>
</dbReference>
<keyword evidence="5 14" id="KW-0808">Transferase</keyword>
<dbReference type="GO" id="GO:0005524">
    <property type="term" value="F:ATP binding"/>
    <property type="evidence" value="ECO:0007669"/>
    <property type="project" value="UniProtKB-UniRule"/>
</dbReference>
<evidence type="ECO:0000256" key="13">
    <source>
        <dbReference type="ARBA" id="ARBA00049494"/>
    </source>
</evidence>
<keyword evidence="9 14" id="KW-0274">FAD</keyword>
<dbReference type="SUPFAM" id="SSF82114">
    <property type="entry name" value="Riboflavin kinase-like"/>
    <property type="match status" value="1"/>
</dbReference>
<dbReference type="Gene3D" id="2.40.30.30">
    <property type="entry name" value="Riboflavin kinase-like"/>
    <property type="match status" value="1"/>
</dbReference>
<dbReference type="AlphaFoldDB" id="A0A921I1U4"/>
<dbReference type="EC" id="2.7.7.2" evidence="14"/>
<evidence type="ECO:0000256" key="1">
    <source>
        <dbReference type="ARBA" id="ARBA00004726"/>
    </source>
</evidence>
<comment type="caution">
    <text evidence="16">The sequence shown here is derived from an EMBL/GenBank/DDBJ whole genome shotgun (WGS) entry which is preliminary data.</text>
</comment>